<evidence type="ECO:0000313" key="1">
    <source>
        <dbReference type="EMBL" id="KAH7954202.1"/>
    </source>
</evidence>
<organism evidence="1 2">
    <name type="scientific">Dermacentor silvarum</name>
    <name type="common">Tick</name>
    <dbReference type="NCBI Taxonomy" id="543639"/>
    <lineage>
        <taxon>Eukaryota</taxon>
        <taxon>Metazoa</taxon>
        <taxon>Ecdysozoa</taxon>
        <taxon>Arthropoda</taxon>
        <taxon>Chelicerata</taxon>
        <taxon>Arachnida</taxon>
        <taxon>Acari</taxon>
        <taxon>Parasitiformes</taxon>
        <taxon>Ixodida</taxon>
        <taxon>Ixodoidea</taxon>
        <taxon>Ixodidae</taxon>
        <taxon>Rhipicephalinae</taxon>
        <taxon>Dermacentor</taxon>
    </lineage>
</organism>
<proteinExistence type="predicted"/>
<dbReference type="Proteomes" id="UP000821865">
    <property type="component" value="Chromosome 4"/>
</dbReference>
<sequence length="284" mass="30008">MKSVLLLALLCATTAAVPAFGSPDEVDDVIVEGSKAFSLLLPAVALPYAVALIAVLVPLAKAFVLGAMNVFNLPFEVLLTLYFLLYVALFTFPQLASLLKVTSVFTARSSDSGATAYGVPRFPGGEAVMDWARNFVPESWVAAIMSAAAPIMTSSEATGETTLLPDYVATTTEGASTTATTEPSTTTAMTTSTTEEPTVSPLPFETPAGVSSTKRVVSSKKPSTSSDCTSFKVCDSVSRLVKDYPVSVMLMGYLSDYLHGLKYERAVREGMAGLNCTSIYSHCQ</sequence>
<dbReference type="EMBL" id="CM023473">
    <property type="protein sequence ID" value="KAH7954202.1"/>
    <property type="molecule type" value="Genomic_DNA"/>
</dbReference>
<gene>
    <name evidence="1" type="ORF">HPB49_016432</name>
</gene>
<accession>A0ACB8CYW5</accession>
<keyword evidence="2" id="KW-1185">Reference proteome</keyword>
<reference evidence="1" key="1">
    <citation type="submission" date="2020-05" db="EMBL/GenBank/DDBJ databases">
        <title>Large-scale comparative analyses of tick genomes elucidate their genetic diversity and vector capacities.</title>
        <authorList>
            <person name="Jia N."/>
            <person name="Wang J."/>
            <person name="Shi W."/>
            <person name="Du L."/>
            <person name="Sun Y."/>
            <person name="Zhan W."/>
            <person name="Jiang J."/>
            <person name="Wang Q."/>
            <person name="Zhang B."/>
            <person name="Ji P."/>
            <person name="Sakyi L.B."/>
            <person name="Cui X."/>
            <person name="Yuan T."/>
            <person name="Jiang B."/>
            <person name="Yang W."/>
            <person name="Lam T.T.-Y."/>
            <person name="Chang Q."/>
            <person name="Ding S."/>
            <person name="Wang X."/>
            <person name="Zhu J."/>
            <person name="Ruan X."/>
            <person name="Zhao L."/>
            <person name="Wei J."/>
            <person name="Que T."/>
            <person name="Du C."/>
            <person name="Cheng J."/>
            <person name="Dai P."/>
            <person name="Han X."/>
            <person name="Huang E."/>
            <person name="Gao Y."/>
            <person name="Liu J."/>
            <person name="Shao H."/>
            <person name="Ye R."/>
            <person name="Li L."/>
            <person name="Wei W."/>
            <person name="Wang X."/>
            <person name="Wang C."/>
            <person name="Yang T."/>
            <person name="Huo Q."/>
            <person name="Li W."/>
            <person name="Guo W."/>
            <person name="Chen H."/>
            <person name="Zhou L."/>
            <person name="Ni X."/>
            <person name="Tian J."/>
            <person name="Zhou Y."/>
            <person name="Sheng Y."/>
            <person name="Liu T."/>
            <person name="Pan Y."/>
            <person name="Xia L."/>
            <person name="Li J."/>
            <person name="Zhao F."/>
            <person name="Cao W."/>
        </authorList>
    </citation>
    <scope>NUCLEOTIDE SEQUENCE</scope>
    <source>
        <strain evidence="1">Dsil-2018</strain>
    </source>
</reference>
<comment type="caution">
    <text evidence="1">The sequence shown here is derived from an EMBL/GenBank/DDBJ whole genome shotgun (WGS) entry which is preliminary data.</text>
</comment>
<protein>
    <submittedName>
        <fullName evidence="1">Uncharacterized protein</fullName>
    </submittedName>
</protein>
<name>A0ACB8CYW5_DERSI</name>
<evidence type="ECO:0000313" key="2">
    <source>
        <dbReference type="Proteomes" id="UP000821865"/>
    </source>
</evidence>